<keyword evidence="5" id="KW-0067">ATP-binding</keyword>
<evidence type="ECO:0000256" key="5">
    <source>
        <dbReference type="ARBA" id="ARBA00022840"/>
    </source>
</evidence>
<dbReference type="EC" id="2.7.-.-" evidence="8"/>
<dbReference type="GO" id="GO:0005524">
    <property type="term" value="F:ATP binding"/>
    <property type="evidence" value="ECO:0007669"/>
    <property type="project" value="UniProtKB-KW"/>
</dbReference>
<comment type="caution">
    <text evidence="9">The sequence shown here is derived from an EMBL/GenBank/DDBJ whole genome shotgun (WGS) entry which is preliminary data.</text>
</comment>
<dbReference type="Gene3D" id="3.30.470.160">
    <property type="entry name" value="Inositol polyphosphate kinase"/>
    <property type="match status" value="1"/>
</dbReference>
<name>A0ABD0XUP3_9HEMI</name>
<dbReference type="Pfam" id="PF03770">
    <property type="entry name" value="IPK"/>
    <property type="match status" value="1"/>
</dbReference>
<dbReference type="PANTHER" id="PTHR12400:SF51">
    <property type="entry name" value="INOSITOL POLYPHOSPHATE MULTIKINASE"/>
    <property type="match status" value="1"/>
</dbReference>
<evidence type="ECO:0000256" key="7">
    <source>
        <dbReference type="ARBA" id="ARBA00036525"/>
    </source>
</evidence>
<dbReference type="GO" id="GO:0016301">
    <property type="term" value="F:kinase activity"/>
    <property type="evidence" value="ECO:0007669"/>
    <property type="project" value="UniProtKB-KW"/>
</dbReference>
<keyword evidence="2 8" id="KW-0808">Transferase</keyword>
<dbReference type="InterPro" id="IPR038286">
    <property type="entry name" value="IPK_sf"/>
</dbReference>
<comment type="catalytic activity">
    <reaction evidence="7">
        <text>1D-myo-inositol 1,3,4,6-tetrakisphosphate + ATP = 1D-myo-inositol 1,3,4,5,6-pentakisphosphate + ADP + H(+)</text>
        <dbReference type="Rhea" id="RHEA:12717"/>
        <dbReference type="ChEBI" id="CHEBI:15378"/>
        <dbReference type="ChEBI" id="CHEBI:30616"/>
        <dbReference type="ChEBI" id="CHEBI:57660"/>
        <dbReference type="ChEBI" id="CHEBI:57733"/>
        <dbReference type="ChEBI" id="CHEBI:456216"/>
        <dbReference type="EC" id="2.7.1.140"/>
    </reaction>
</comment>
<comment type="catalytic activity">
    <reaction evidence="6">
        <text>1D-myo-inositol 1,4,5-trisphosphate + 2 ATP = 1D-myo-inositol 1,3,4,5,6-pentakisphosphate + 2 ADP + 2 H(+)</text>
        <dbReference type="Rhea" id="RHEA:32359"/>
        <dbReference type="ChEBI" id="CHEBI:15378"/>
        <dbReference type="ChEBI" id="CHEBI:30616"/>
        <dbReference type="ChEBI" id="CHEBI:57733"/>
        <dbReference type="ChEBI" id="CHEBI:203600"/>
        <dbReference type="ChEBI" id="CHEBI:456216"/>
        <dbReference type="EC" id="2.7.1.151"/>
    </reaction>
</comment>
<keyword evidence="3" id="KW-0547">Nucleotide-binding</keyword>
<evidence type="ECO:0000256" key="3">
    <source>
        <dbReference type="ARBA" id="ARBA00022741"/>
    </source>
</evidence>
<evidence type="ECO:0000313" key="9">
    <source>
        <dbReference type="EMBL" id="KAL1115001.1"/>
    </source>
</evidence>
<keyword evidence="10" id="KW-1185">Reference proteome</keyword>
<gene>
    <name evidence="9" type="ORF">AAG570_007824</name>
</gene>
<keyword evidence="4 8" id="KW-0418">Kinase</keyword>
<evidence type="ECO:0000256" key="8">
    <source>
        <dbReference type="RuleBase" id="RU363090"/>
    </source>
</evidence>
<proteinExistence type="inferred from homology"/>
<protein>
    <recommendedName>
        <fullName evidence="8">Kinase</fullName>
        <ecNumber evidence="8">2.7.-.-</ecNumber>
    </recommendedName>
</protein>
<evidence type="ECO:0000256" key="1">
    <source>
        <dbReference type="ARBA" id="ARBA00007374"/>
    </source>
</evidence>
<evidence type="ECO:0000256" key="2">
    <source>
        <dbReference type="ARBA" id="ARBA00022679"/>
    </source>
</evidence>
<evidence type="ECO:0000256" key="4">
    <source>
        <dbReference type="ARBA" id="ARBA00022777"/>
    </source>
</evidence>
<evidence type="ECO:0000313" key="10">
    <source>
        <dbReference type="Proteomes" id="UP001558652"/>
    </source>
</evidence>
<comment type="similarity">
    <text evidence="1 8">Belongs to the inositol phosphokinase (IPK) family.</text>
</comment>
<dbReference type="EMBL" id="JBFDAA010000021">
    <property type="protein sequence ID" value="KAL1115001.1"/>
    <property type="molecule type" value="Genomic_DNA"/>
</dbReference>
<dbReference type="AlphaFoldDB" id="A0ABD0XUP3"/>
<dbReference type="SUPFAM" id="SSF56104">
    <property type="entry name" value="SAICAR synthase-like"/>
    <property type="match status" value="1"/>
</dbReference>
<reference evidence="9 10" key="1">
    <citation type="submission" date="2024-07" db="EMBL/GenBank/DDBJ databases">
        <title>Chromosome-level genome assembly of the water stick insect Ranatra chinensis (Heteroptera: Nepidae).</title>
        <authorList>
            <person name="Liu X."/>
        </authorList>
    </citation>
    <scope>NUCLEOTIDE SEQUENCE [LARGE SCALE GENOMIC DNA]</scope>
    <source>
        <strain evidence="9">Cailab_2021Rc</strain>
        <tissue evidence="9">Muscle</tissue>
    </source>
</reference>
<organism evidence="9 10">
    <name type="scientific">Ranatra chinensis</name>
    <dbReference type="NCBI Taxonomy" id="642074"/>
    <lineage>
        <taxon>Eukaryota</taxon>
        <taxon>Metazoa</taxon>
        <taxon>Ecdysozoa</taxon>
        <taxon>Arthropoda</taxon>
        <taxon>Hexapoda</taxon>
        <taxon>Insecta</taxon>
        <taxon>Pterygota</taxon>
        <taxon>Neoptera</taxon>
        <taxon>Paraneoptera</taxon>
        <taxon>Hemiptera</taxon>
        <taxon>Heteroptera</taxon>
        <taxon>Panheteroptera</taxon>
        <taxon>Nepomorpha</taxon>
        <taxon>Nepidae</taxon>
        <taxon>Ranatrinae</taxon>
        <taxon>Ranatra</taxon>
    </lineage>
</organism>
<dbReference type="InterPro" id="IPR005522">
    <property type="entry name" value="IPK"/>
</dbReference>
<evidence type="ECO:0000256" key="6">
    <source>
        <dbReference type="ARBA" id="ARBA00036164"/>
    </source>
</evidence>
<feature type="non-terminal residue" evidence="9">
    <location>
        <position position="1"/>
    </location>
</feature>
<dbReference type="Proteomes" id="UP001558652">
    <property type="component" value="Unassembled WGS sequence"/>
</dbReference>
<dbReference type="PANTHER" id="PTHR12400">
    <property type="entry name" value="INOSITOL POLYPHOSPHATE KINASE"/>
    <property type="match status" value="1"/>
</dbReference>
<sequence>CTGVLKHPDGFLLKPIYKEILGASEVSFYQAVANSRNNEPLYAIKCFLPKYFGTTVAKINMKEIKFLKLEDVSEGLIKPCVMDVKIGARTWDPNASAIKREIEEGKYASCKKTFGFCVPGYQLYDIVSGQFNKQSKQHCRTLNNETLPSAFREYLNWTCGLGHLLRDKFIEKLEELLQWWQIQRIYHIYSSSILLLYDAQDLEQYLVKTKALESLPLVRVYMIDFAHTFPAYDHQVDHNYINGLCSLIQILKNL</sequence>
<accession>A0ABD0XUP3</accession>